<comment type="caution">
    <text evidence="2">The sequence shown here is derived from an EMBL/GenBank/DDBJ whole genome shotgun (WGS) entry which is preliminary data.</text>
</comment>
<keyword evidence="1" id="KW-0472">Membrane</keyword>
<evidence type="ECO:0008006" key="4">
    <source>
        <dbReference type="Google" id="ProtNLM"/>
    </source>
</evidence>
<feature type="transmembrane region" description="Helical" evidence="1">
    <location>
        <begin position="55"/>
        <end position="72"/>
    </location>
</feature>
<keyword evidence="3" id="KW-1185">Reference proteome</keyword>
<protein>
    <recommendedName>
        <fullName evidence="4">EpsG family protein</fullName>
    </recommendedName>
</protein>
<sequence>MNELINKRNPSGINRLLIHGLYISALLYNIHRYIFKYNSSATSPTYTNTPNAWKAGKYLIILLVLSFFYMNKRAYKIHQPVRELIIHSFLLWSLVVNVIWILDFGTPVWEELEYLLWGIALLPVFYLGDDLKEFITDFLSRNFSVIAYFTIVTDFFVIANYHLTGRLTALSYEGSLIRFGGLWDDPNGFGLFCNFLVYIALDKRKWLMAALLAICVFYTVSFSAYLIFFIVILLWGLKGFRINNYFLYFSLAAGTGICLIFALYWPDIYAFYVTTVQQKQGSIDSHTSVKLEFLLFPYLNKKFFFHETWYISYLYNYSPFSYLFLFLILCFVIYLFSKPYKAYTEIYLLLFMLEMIFIPMLSVFPLNMLFFLFLYSTYGIRYKKKEGG</sequence>
<feature type="transmembrane region" description="Helical" evidence="1">
    <location>
        <begin position="114"/>
        <end position="131"/>
    </location>
</feature>
<accession>A0ABP8G866</accession>
<name>A0ABP8G866_9BACT</name>
<feature type="transmembrane region" description="Helical" evidence="1">
    <location>
        <begin position="16"/>
        <end position="35"/>
    </location>
</feature>
<reference evidence="3" key="1">
    <citation type="journal article" date="2019" name="Int. J. Syst. Evol. Microbiol.">
        <title>The Global Catalogue of Microorganisms (GCM) 10K type strain sequencing project: providing services to taxonomists for standard genome sequencing and annotation.</title>
        <authorList>
            <consortium name="The Broad Institute Genomics Platform"/>
            <consortium name="The Broad Institute Genome Sequencing Center for Infectious Disease"/>
            <person name="Wu L."/>
            <person name="Ma J."/>
        </authorList>
    </citation>
    <scope>NUCLEOTIDE SEQUENCE [LARGE SCALE GENOMIC DNA]</scope>
    <source>
        <strain evidence="3">JCM 17664</strain>
    </source>
</reference>
<feature type="transmembrane region" description="Helical" evidence="1">
    <location>
        <begin position="206"/>
        <end position="233"/>
    </location>
</feature>
<gene>
    <name evidence="2" type="ORF">GCM10023143_32810</name>
</gene>
<organism evidence="2 3">
    <name type="scientific">Compostibacter hankyongensis</name>
    <dbReference type="NCBI Taxonomy" id="1007089"/>
    <lineage>
        <taxon>Bacteria</taxon>
        <taxon>Pseudomonadati</taxon>
        <taxon>Bacteroidota</taxon>
        <taxon>Chitinophagia</taxon>
        <taxon>Chitinophagales</taxon>
        <taxon>Chitinophagaceae</taxon>
        <taxon>Compostibacter</taxon>
    </lineage>
</organism>
<dbReference type="RefSeq" id="WP_344981398.1">
    <property type="nucleotide sequence ID" value="NZ_BAABFN010000022.1"/>
</dbReference>
<proteinExistence type="predicted"/>
<feature type="transmembrane region" description="Helical" evidence="1">
    <location>
        <begin position="319"/>
        <end position="336"/>
    </location>
</feature>
<keyword evidence="1" id="KW-0812">Transmembrane</keyword>
<evidence type="ECO:0000313" key="3">
    <source>
        <dbReference type="Proteomes" id="UP001501207"/>
    </source>
</evidence>
<keyword evidence="1" id="KW-1133">Transmembrane helix</keyword>
<dbReference type="EMBL" id="BAABFN010000022">
    <property type="protein sequence ID" value="GAA4319396.1"/>
    <property type="molecule type" value="Genomic_DNA"/>
</dbReference>
<evidence type="ECO:0000256" key="1">
    <source>
        <dbReference type="SAM" id="Phobius"/>
    </source>
</evidence>
<feature type="transmembrane region" description="Helical" evidence="1">
    <location>
        <begin position="245"/>
        <end position="265"/>
    </location>
</feature>
<feature type="transmembrane region" description="Helical" evidence="1">
    <location>
        <begin position="84"/>
        <end position="102"/>
    </location>
</feature>
<feature type="transmembrane region" description="Helical" evidence="1">
    <location>
        <begin position="143"/>
        <end position="163"/>
    </location>
</feature>
<dbReference type="Proteomes" id="UP001501207">
    <property type="component" value="Unassembled WGS sequence"/>
</dbReference>
<evidence type="ECO:0000313" key="2">
    <source>
        <dbReference type="EMBL" id="GAA4319396.1"/>
    </source>
</evidence>
<feature type="transmembrane region" description="Helical" evidence="1">
    <location>
        <begin position="348"/>
        <end position="375"/>
    </location>
</feature>